<protein>
    <submittedName>
        <fullName evidence="6">Serine protease PepD</fullName>
        <ecNumber evidence="6">3.4.21.-</ecNumber>
    </submittedName>
</protein>
<dbReference type="InterPro" id="IPR001940">
    <property type="entry name" value="Peptidase_S1C"/>
</dbReference>
<dbReference type="GO" id="GO:0008233">
    <property type="term" value="F:peptidase activity"/>
    <property type="evidence" value="ECO:0007669"/>
    <property type="project" value="UniProtKB-KW"/>
</dbReference>
<name>A0ABU2BXG5_9ACTN</name>
<accession>A0ABU2BXG5</accession>
<dbReference type="InterPro" id="IPR009003">
    <property type="entry name" value="Peptidase_S1_PA"/>
</dbReference>
<dbReference type="GO" id="GO:0006508">
    <property type="term" value="P:proteolysis"/>
    <property type="evidence" value="ECO:0007669"/>
    <property type="project" value="UniProtKB-KW"/>
</dbReference>
<organism evidence="6 7">
    <name type="scientific">Nocardioides marmoribigeumensis</name>
    <dbReference type="NCBI Taxonomy" id="433649"/>
    <lineage>
        <taxon>Bacteria</taxon>
        <taxon>Bacillati</taxon>
        <taxon>Actinomycetota</taxon>
        <taxon>Actinomycetes</taxon>
        <taxon>Propionibacteriales</taxon>
        <taxon>Nocardioidaceae</taxon>
        <taxon>Nocardioides</taxon>
    </lineage>
</organism>
<dbReference type="RefSeq" id="WP_310303025.1">
    <property type="nucleotide sequence ID" value="NZ_BAAAPS010000010.1"/>
</dbReference>
<dbReference type="Pfam" id="PF13365">
    <property type="entry name" value="Trypsin_2"/>
    <property type="match status" value="1"/>
</dbReference>
<feature type="compositionally biased region" description="Pro residues" evidence="4">
    <location>
        <begin position="45"/>
        <end position="61"/>
    </location>
</feature>
<feature type="domain" description="PDZ" evidence="5">
    <location>
        <begin position="330"/>
        <end position="389"/>
    </location>
</feature>
<feature type="compositionally biased region" description="Pro residues" evidence="4">
    <location>
        <begin position="1"/>
        <end position="13"/>
    </location>
</feature>
<evidence type="ECO:0000313" key="6">
    <source>
        <dbReference type="EMBL" id="MDR7363088.1"/>
    </source>
</evidence>
<dbReference type="Gene3D" id="2.40.10.10">
    <property type="entry name" value="Trypsin-like serine proteases"/>
    <property type="match status" value="2"/>
</dbReference>
<dbReference type="EMBL" id="JAVDYG010000001">
    <property type="protein sequence ID" value="MDR7363088.1"/>
    <property type="molecule type" value="Genomic_DNA"/>
</dbReference>
<feature type="region of interest" description="Disordered" evidence="4">
    <location>
        <begin position="1"/>
        <end position="64"/>
    </location>
</feature>
<dbReference type="Proteomes" id="UP001183648">
    <property type="component" value="Unassembled WGS sequence"/>
</dbReference>
<dbReference type="SUPFAM" id="SSF50156">
    <property type="entry name" value="PDZ domain-like"/>
    <property type="match status" value="1"/>
</dbReference>
<dbReference type="InterPro" id="IPR043504">
    <property type="entry name" value="Peptidase_S1_PA_chymotrypsin"/>
</dbReference>
<dbReference type="Gene3D" id="2.30.42.10">
    <property type="match status" value="1"/>
</dbReference>
<evidence type="ECO:0000313" key="7">
    <source>
        <dbReference type="Proteomes" id="UP001183648"/>
    </source>
</evidence>
<sequence length="425" mass="42697">MSFPGDQPPPHPTPYAGGDVPDPDRAPAQQPEAPRPPDNLWAPRPQAPGPTWAPPPGPPPRTSSGTPGWVWPVVAVTALVVGLLGGVLGGALVLGTSGGGAGGLGPLETGRSGTASKGSIAAVAQQLLPSTVQVRVRSGGKGKSVTGGTGSGFVIDRSGHVVTNNHVTEVADGGGTIIVVDNSGKPHDATLVGHSEVYDLAVVKIEDPGDLRPVTFGSSRSMYVGDTVVAIGSPLGLDHTVTAGIVSALDRPVTTGDQDSASYINAVQTDAAINPGNSGGPLVNLAGQVIGVNSAIATTGGGFLGSGESGSIGVGFAIPMEQVRITAQQILTTGKAQYPVIGANVDTGSSRNGAEVVEVPKGTPAAQAGLRKGDRIVAVEDTRVLDGISLIVAIRSHRPGEKLEMTVVRKGAERTLTIKLDAKVG</sequence>
<dbReference type="CDD" id="cd06779">
    <property type="entry name" value="cpPDZ_Deg_HtrA-like"/>
    <property type="match status" value="1"/>
</dbReference>
<keyword evidence="3 6" id="KW-0378">Hydrolase</keyword>
<keyword evidence="2 6" id="KW-0645">Protease</keyword>
<gene>
    <name evidence="6" type="ORF">J2S63_002641</name>
</gene>
<dbReference type="Pfam" id="PF13180">
    <property type="entry name" value="PDZ_2"/>
    <property type="match status" value="1"/>
</dbReference>
<dbReference type="SUPFAM" id="SSF50494">
    <property type="entry name" value="Trypsin-like serine proteases"/>
    <property type="match status" value="1"/>
</dbReference>
<comment type="similarity">
    <text evidence="1">Belongs to the peptidase S1C family.</text>
</comment>
<evidence type="ECO:0000256" key="1">
    <source>
        <dbReference type="ARBA" id="ARBA00010541"/>
    </source>
</evidence>
<dbReference type="PANTHER" id="PTHR43343:SF3">
    <property type="entry name" value="PROTEASE DO-LIKE 8, CHLOROPLASTIC"/>
    <property type="match status" value="1"/>
</dbReference>
<dbReference type="PRINTS" id="PR00834">
    <property type="entry name" value="PROTEASES2C"/>
</dbReference>
<comment type="caution">
    <text evidence="6">The sequence shown here is derived from an EMBL/GenBank/DDBJ whole genome shotgun (WGS) entry which is preliminary data.</text>
</comment>
<evidence type="ECO:0000259" key="5">
    <source>
        <dbReference type="PROSITE" id="PS50106"/>
    </source>
</evidence>
<dbReference type="InterPro" id="IPR036034">
    <property type="entry name" value="PDZ_sf"/>
</dbReference>
<dbReference type="InterPro" id="IPR051201">
    <property type="entry name" value="Chloro_Bact_Ser_Proteases"/>
</dbReference>
<proteinExistence type="inferred from homology"/>
<evidence type="ECO:0000256" key="4">
    <source>
        <dbReference type="SAM" id="MobiDB-lite"/>
    </source>
</evidence>
<reference evidence="6 7" key="1">
    <citation type="submission" date="2023-07" db="EMBL/GenBank/DDBJ databases">
        <title>Sequencing the genomes of 1000 actinobacteria strains.</title>
        <authorList>
            <person name="Klenk H.-P."/>
        </authorList>
    </citation>
    <scope>NUCLEOTIDE SEQUENCE [LARGE SCALE GENOMIC DNA]</scope>
    <source>
        <strain evidence="6 7">DSM 19426</strain>
    </source>
</reference>
<dbReference type="SMART" id="SM00228">
    <property type="entry name" value="PDZ"/>
    <property type="match status" value="1"/>
</dbReference>
<dbReference type="EC" id="3.4.21.-" evidence="6"/>
<keyword evidence="7" id="KW-1185">Reference proteome</keyword>
<dbReference type="InterPro" id="IPR001478">
    <property type="entry name" value="PDZ"/>
</dbReference>
<dbReference type="PROSITE" id="PS50106">
    <property type="entry name" value="PDZ"/>
    <property type="match status" value="1"/>
</dbReference>
<dbReference type="PANTHER" id="PTHR43343">
    <property type="entry name" value="PEPTIDASE S12"/>
    <property type="match status" value="1"/>
</dbReference>
<evidence type="ECO:0000256" key="2">
    <source>
        <dbReference type="ARBA" id="ARBA00022670"/>
    </source>
</evidence>
<evidence type="ECO:0000256" key="3">
    <source>
        <dbReference type="ARBA" id="ARBA00022801"/>
    </source>
</evidence>